<evidence type="ECO:0008006" key="3">
    <source>
        <dbReference type="Google" id="ProtNLM"/>
    </source>
</evidence>
<protein>
    <recommendedName>
        <fullName evidence="3">HTH CENPB-type domain-containing protein</fullName>
    </recommendedName>
</protein>
<reference evidence="2" key="1">
    <citation type="submission" date="2024-06" db="EMBL/GenBank/DDBJ databases">
        <title>Multi-omics analyses provide insights into the biosynthesis of the anticancer antibiotic pleurotin in Hohenbuehelia grisea.</title>
        <authorList>
            <person name="Weaver J.A."/>
            <person name="Alberti F."/>
        </authorList>
    </citation>
    <scope>NUCLEOTIDE SEQUENCE [LARGE SCALE GENOMIC DNA]</scope>
    <source>
        <strain evidence="2">T-177</strain>
    </source>
</reference>
<dbReference type="EMBL" id="JASNQZ010000019">
    <property type="protein sequence ID" value="KAL0945159.1"/>
    <property type="molecule type" value="Genomic_DNA"/>
</dbReference>
<comment type="caution">
    <text evidence="1">The sequence shown here is derived from an EMBL/GenBank/DDBJ whole genome shotgun (WGS) entry which is preliminary data.</text>
</comment>
<proteinExistence type="predicted"/>
<evidence type="ECO:0000313" key="2">
    <source>
        <dbReference type="Proteomes" id="UP001556367"/>
    </source>
</evidence>
<dbReference type="Proteomes" id="UP001556367">
    <property type="component" value="Unassembled WGS sequence"/>
</dbReference>
<evidence type="ECO:0000313" key="1">
    <source>
        <dbReference type="EMBL" id="KAL0945159.1"/>
    </source>
</evidence>
<gene>
    <name evidence="1" type="ORF">HGRIS_004310</name>
</gene>
<keyword evidence="2" id="KW-1185">Reference proteome</keyword>
<sequence length="114" mass="13361">MLLKADLRMTRGFQLLLANGTVIRHEAHFHKLSLKWIERFRKLIAYSQLRYRFDPNEMSIAKASRRLVTPETRVHQNEDMPSEAPGDLNGPLPELSGLYHWSVLEGCKFIIRMR</sequence>
<name>A0ABR3IPF5_9AGAR</name>
<accession>A0ABR3IPF5</accession>
<organism evidence="1 2">
    <name type="scientific">Hohenbuehelia grisea</name>
    <dbReference type="NCBI Taxonomy" id="104357"/>
    <lineage>
        <taxon>Eukaryota</taxon>
        <taxon>Fungi</taxon>
        <taxon>Dikarya</taxon>
        <taxon>Basidiomycota</taxon>
        <taxon>Agaricomycotina</taxon>
        <taxon>Agaricomycetes</taxon>
        <taxon>Agaricomycetidae</taxon>
        <taxon>Agaricales</taxon>
        <taxon>Pleurotineae</taxon>
        <taxon>Pleurotaceae</taxon>
        <taxon>Hohenbuehelia</taxon>
    </lineage>
</organism>